<sequence>VAQGQTESFSGVQNGDLSVLEGVGRL</sequence>
<proteinExistence type="predicted"/>
<name>A0A382C8J6_9ZZZZ</name>
<dbReference type="AlphaFoldDB" id="A0A382C8J6"/>
<evidence type="ECO:0000313" key="1">
    <source>
        <dbReference type="EMBL" id="SVB22428.1"/>
    </source>
</evidence>
<feature type="non-terminal residue" evidence="1">
    <location>
        <position position="1"/>
    </location>
</feature>
<organism evidence="1">
    <name type="scientific">marine metagenome</name>
    <dbReference type="NCBI Taxonomy" id="408172"/>
    <lineage>
        <taxon>unclassified sequences</taxon>
        <taxon>metagenomes</taxon>
        <taxon>ecological metagenomes</taxon>
    </lineage>
</organism>
<dbReference type="EMBL" id="UINC01033324">
    <property type="protein sequence ID" value="SVB22428.1"/>
    <property type="molecule type" value="Genomic_DNA"/>
</dbReference>
<protein>
    <submittedName>
        <fullName evidence="1">Uncharacterized protein</fullName>
    </submittedName>
</protein>
<accession>A0A382C8J6</accession>
<reference evidence="1" key="1">
    <citation type="submission" date="2018-05" db="EMBL/GenBank/DDBJ databases">
        <authorList>
            <person name="Lanie J.A."/>
            <person name="Ng W.-L."/>
            <person name="Kazmierczak K.M."/>
            <person name="Andrzejewski T.M."/>
            <person name="Davidsen T.M."/>
            <person name="Wayne K.J."/>
            <person name="Tettelin H."/>
            <person name="Glass J.I."/>
            <person name="Rusch D."/>
            <person name="Podicherti R."/>
            <person name="Tsui H.-C.T."/>
            <person name="Winkler M.E."/>
        </authorList>
    </citation>
    <scope>NUCLEOTIDE SEQUENCE</scope>
</reference>
<gene>
    <name evidence="1" type="ORF">METZ01_LOCUS175282</name>
</gene>